<dbReference type="InterPro" id="IPR050300">
    <property type="entry name" value="GDXG_lipolytic_enzyme"/>
</dbReference>
<evidence type="ECO:0000256" key="1">
    <source>
        <dbReference type="ARBA" id="ARBA00010515"/>
    </source>
</evidence>
<gene>
    <name evidence="6" type="ORF">PCOR1329_LOCUS35767</name>
</gene>
<feature type="region of interest" description="Disordered" evidence="3">
    <location>
        <begin position="150"/>
        <end position="193"/>
    </location>
</feature>
<keyword evidence="4" id="KW-0472">Membrane</keyword>
<comment type="caution">
    <text evidence="6">The sequence shown here is derived from an EMBL/GenBank/DDBJ whole genome shotgun (WGS) entry which is preliminary data.</text>
</comment>
<dbReference type="InterPro" id="IPR013094">
    <property type="entry name" value="AB_hydrolase_3"/>
</dbReference>
<evidence type="ECO:0000256" key="2">
    <source>
        <dbReference type="ARBA" id="ARBA00022801"/>
    </source>
</evidence>
<feature type="compositionally biased region" description="Low complexity" evidence="3">
    <location>
        <begin position="164"/>
        <end position="178"/>
    </location>
</feature>
<name>A0ABN9T5G6_9DINO</name>
<dbReference type="Proteomes" id="UP001189429">
    <property type="component" value="Unassembled WGS sequence"/>
</dbReference>
<dbReference type="EMBL" id="CAUYUJ010014368">
    <property type="protein sequence ID" value="CAK0840294.1"/>
    <property type="molecule type" value="Genomic_DNA"/>
</dbReference>
<evidence type="ECO:0000256" key="3">
    <source>
        <dbReference type="SAM" id="MobiDB-lite"/>
    </source>
</evidence>
<feature type="transmembrane region" description="Helical" evidence="4">
    <location>
        <begin position="98"/>
        <end position="120"/>
    </location>
</feature>
<feature type="region of interest" description="Disordered" evidence="3">
    <location>
        <begin position="477"/>
        <end position="499"/>
    </location>
</feature>
<dbReference type="PROSITE" id="PS01173">
    <property type="entry name" value="LIPASE_GDXG_HIS"/>
    <property type="match status" value="1"/>
</dbReference>
<feature type="compositionally biased region" description="Low complexity" evidence="3">
    <location>
        <begin position="480"/>
        <end position="493"/>
    </location>
</feature>
<keyword evidence="4" id="KW-1133">Transmembrane helix</keyword>
<protein>
    <recommendedName>
        <fullName evidence="5">Alpha/beta hydrolase fold-3 domain-containing protein</fullName>
    </recommendedName>
</protein>
<dbReference type="InterPro" id="IPR002168">
    <property type="entry name" value="Lipase_GDXG_HIS_AS"/>
</dbReference>
<feature type="transmembrane region" description="Helical" evidence="4">
    <location>
        <begin position="127"/>
        <end position="143"/>
    </location>
</feature>
<organism evidence="6 7">
    <name type="scientific">Prorocentrum cordatum</name>
    <dbReference type="NCBI Taxonomy" id="2364126"/>
    <lineage>
        <taxon>Eukaryota</taxon>
        <taxon>Sar</taxon>
        <taxon>Alveolata</taxon>
        <taxon>Dinophyceae</taxon>
        <taxon>Prorocentrales</taxon>
        <taxon>Prorocentraceae</taxon>
        <taxon>Prorocentrum</taxon>
    </lineage>
</organism>
<keyword evidence="4" id="KW-0812">Transmembrane</keyword>
<dbReference type="Gene3D" id="3.40.50.1820">
    <property type="entry name" value="alpha/beta hydrolase"/>
    <property type="match status" value="1"/>
</dbReference>
<evidence type="ECO:0000259" key="5">
    <source>
        <dbReference type="Pfam" id="PF07859"/>
    </source>
</evidence>
<comment type="similarity">
    <text evidence="1">Belongs to the 'GDXG' lipolytic enzyme family.</text>
</comment>
<sequence>MRQPLLDLRHEKDLLVRLKQLLKLPGILLLVTSRGQRLLVKMEVLEFCRSLESNRIKYGAYKVKFLIHLTRVMARVCGCLFELMVFFFGFTFGGDLWFFWGVAACVVVGCMHFFIFMPLVASRTSKVLALFLVTWWPAPAAALKPSTFDTSRDADATESGAGGRRSTTTSRRTPWRSTTARRRAAAPPEAHAGGVHLPREAASRWRVLRGQQLRQAYGGREPPTDPTAEHDLVLRRRLVLRRCRGRAGKDLMWWPEGVGCSSPRILYVHGGAWYFGSPNTTGYGNFGAKLAKAAFATVMVIDYPLAPKHHWKQMAHFTLRALEYLATHGPPGCANEPGRGPPLLLGGDSSGGGLAYSVLMALTRGGSRLSLNRGADEVAGAFFFSPWMNLKCNTPTYASNVYSNVTLTGNAIPPRPWVSSTGCTLPRLRLRRRRLRRARTPTPRTREEAEPEEGEGVTWHLGDVLFPTRKGYQIKESACRTPRTTSGRRSSWRAPWRLP</sequence>
<dbReference type="PANTHER" id="PTHR48081">
    <property type="entry name" value="AB HYDROLASE SUPERFAMILY PROTEIN C4A8.06C"/>
    <property type="match status" value="1"/>
</dbReference>
<evidence type="ECO:0000313" key="6">
    <source>
        <dbReference type="EMBL" id="CAK0840294.1"/>
    </source>
</evidence>
<reference evidence="6" key="1">
    <citation type="submission" date="2023-10" db="EMBL/GenBank/DDBJ databases">
        <authorList>
            <person name="Chen Y."/>
            <person name="Shah S."/>
            <person name="Dougan E. K."/>
            <person name="Thang M."/>
            <person name="Chan C."/>
        </authorList>
    </citation>
    <scope>NUCLEOTIDE SEQUENCE [LARGE SCALE GENOMIC DNA]</scope>
</reference>
<accession>A0ABN9T5G6</accession>
<dbReference type="InterPro" id="IPR029058">
    <property type="entry name" value="AB_hydrolase_fold"/>
</dbReference>
<dbReference type="PANTHER" id="PTHR48081:SF8">
    <property type="entry name" value="ALPHA_BETA HYDROLASE FOLD-3 DOMAIN-CONTAINING PROTEIN-RELATED"/>
    <property type="match status" value="1"/>
</dbReference>
<feature type="region of interest" description="Disordered" evidence="3">
    <location>
        <begin position="435"/>
        <end position="454"/>
    </location>
</feature>
<feature type="domain" description="Alpha/beta hydrolase fold-3" evidence="5">
    <location>
        <begin position="265"/>
        <end position="398"/>
    </location>
</feature>
<keyword evidence="7" id="KW-1185">Reference proteome</keyword>
<dbReference type="Pfam" id="PF07859">
    <property type="entry name" value="Abhydrolase_3"/>
    <property type="match status" value="1"/>
</dbReference>
<evidence type="ECO:0000256" key="4">
    <source>
        <dbReference type="SAM" id="Phobius"/>
    </source>
</evidence>
<proteinExistence type="inferred from homology"/>
<feature type="transmembrane region" description="Helical" evidence="4">
    <location>
        <begin position="72"/>
        <end position="92"/>
    </location>
</feature>
<dbReference type="SUPFAM" id="SSF53474">
    <property type="entry name" value="alpha/beta-Hydrolases"/>
    <property type="match status" value="1"/>
</dbReference>
<evidence type="ECO:0000313" key="7">
    <source>
        <dbReference type="Proteomes" id="UP001189429"/>
    </source>
</evidence>
<keyword evidence="2" id="KW-0378">Hydrolase</keyword>